<sequence>MSDKAEALRREAYGTRQNQAYQDASLRQTNILHKVLFRLRTLDRGDTTHQNIISSVRLLLENTGPPQLIHSKVTQPYGPFRQAYAILVREKHTESRMPHRKKKKR</sequence>
<reference evidence="1" key="1">
    <citation type="thesis" date="2020" institute="ProQuest LLC" country="789 East Eisenhower Parkway, Ann Arbor, MI, USA">
        <title>Comparative Genomics and Chromosome Evolution.</title>
        <authorList>
            <person name="Mudd A.B."/>
        </authorList>
    </citation>
    <scope>NUCLEOTIDE SEQUENCE</scope>
    <source>
        <strain evidence="1">HN-11 Male</strain>
        <tissue evidence="1">Kidney and liver</tissue>
    </source>
</reference>
<keyword evidence="2" id="KW-1185">Reference proteome</keyword>
<evidence type="ECO:0000313" key="1">
    <source>
        <dbReference type="EMBL" id="KAG9477200.1"/>
    </source>
</evidence>
<evidence type="ECO:0000313" key="2">
    <source>
        <dbReference type="Proteomes" id="UP000770717"/>
    </source>
</evidence>
<gene>
    <name evidence="1" type="ORF">GDO78_002546</name>
</gene>
<dbReference type="EMBL" id="WNTK01000010">
    <property type="protein sequence ID" value="KAG9477200.1"/>
    <property type="molecule type" value="Genomic_DNA"/>
</dbReference>
<protein>
    <submittedName>
        <fullName evidence="1">Uncharacterized protein</fullName>
    </submittedName>
</protein>
<accession>A0A8J6K3A1</accession>
<name>A0A8J6K3A1_ELECQ</name>
<proteinExistence type="predicted"/>
<dbReference type="Proteomes" id="UP000770717">
    <property type="component" value="Unassembled WGS sequence"/>
</dbReference>
<organism evidence="1 2">
    <name type="scientific">Eleutherodactylus coqui</name>
    <name type="common">Puerto Rican coqui</name>
    <dbReference type="NCBI Taxonomy" id="57060"/>
    <lineage>
        <taxon>Eukaryota</taxon>
        <taxon>Metazoa</taxon>
        <taxon>Chordata</taxon>
        <taxon>Craniata</taxon>
        <taxon>Vertebrata</taxon>
        <taxon>Euteleostomi</taxon>
        <taxon>Amphibia</taxon>
        <taxon>Batrachia</taxon>
        <taxon>Anura</taxon>
        <taxon>Neobatrachia</taxon>
        <taxon>Hyloidea</taxon>
        <taxon>Eleutherodactylidae</taxon>
        <taxon>Eleutherodactylinae</taxon>
        <taxon>Eleutherodactylus</taxon>
        <taxon>Eleutherodactylus</taxon>
    </lineage>
</organism>
<dbReference type="AlphaFoldDB" id="A0A8J6K3A1"/>
<comment type="caution">
    <text evidence="1">The sequence shown here is derived from an EMBL/GenBank/DDBJ whole genome shotgun (WGS) entry which is preliminary data.</text>
</comment>